<name>A0A7W5DPL5_9PORP</name>
<protein>
    <submittedName>
        <fullName evidence="2">Uncharacterized protein</fullName>
    </submittedName>
</protein>
<accession>A0A7W5DPL5</accession>
<dbReference type="PROSITE" id="PS51257">
    <property type="entry name" value="PROKAR_LIPOPROTEIN"/>
    <property type="match status" value="1"/>
</dbReference>
<keyword evidence="1" id="KW-0812">Transmembrane</keyword>
<sequence length="45" mass="5497">MKMEEGEENPMNVNRNNQNFMVSFFFGCYLLNSAFLFLRNFLYLY</sequence>
<gene>
    <name evidence="2" type="ORF">FHX64_000908</name>
</gene>
<feature type="transmembrane region" description="Helical" evidence="1">
    <location>
        <begin position="20"/>
        <end position="38"/>
    </location>
</feature>
<evidence type="ECO:0000256" key="1">
    <source>
        <dbReference type="SAM" id="Phobius"/>
    </source>
</evidence>
<dbReference type="Proteomes" id="UP000544222">
    <property type="component" value="Unassembled WGS sequence"/>
</dbReference>
<dbReference type="EMBL" id="JACHYB010000001">
    <property type="protein sequence ID" value="MBB3186745.1"/>
    <property type="molecule type" value="Genomic_DNA"/>
</dbReference>
<dbReference type="AlphaFoldDB" id="A0A7W5DPL5"/>
<keyword evidence="3" id="KW-1185">Reference proteome</keyword>
<keyword evidence="1" id="KW-0472">Membrane</keyword>
<comment type="caution">
    <text evidence="2">The sequence shown here is derived from an EMBL/GenBank/DDBJ whole genome shotgun (WGS) entry which is preliminary data.</text>
</comment>
<organism evidence="2 3">
    <name type="scientific">Microbacter margulisiae</name>
    <dbReference type="NCBI Taxonomy" id="1350067"/>
    <lineage>
        <taxon>Bacteria</taxon>
        <taxon>Pseudomonadati</taxon>
        <taxon>Bacteroidota</taxon>
        <taxon>Bacteroidia</taxon>
        <taxon>Bacteroidales</taxon>
        <taxon>Porphyromonadaceae</taxon>
        <taxon>Microbacter</taxon>
    </lineage>
</organism>
<reference evidence="2 3" key="1">
    <citation type="submission" date="2020-08" db="EMBL/GenBank/DDBJ databases">
        <title>Genomic Encyclopedia of Type Strains, Phase IV (KMG-IV): sequencing the most valuable type-strain genomes for metagenomic binning, comparative biology and taxonomic classification.</title>
        <authorList>
            <person name="Goeker M."/>
        </authorList>
    </citation>
    <scope>NUCLEOTIDE SEQUENCE [LARGE SCALE GENOMIC DNA]</scope>
    <source>
        <strain evidence="2 3">DSM 27471</strain>
    </source>
</reference>
<evidence type="ECO:0000313" key="3">
    <source>
        <dbReference type="Proteomes" id="UP000544222"/>
    </source>
</evidence>
<keyword evidence="1" id="KW-1133">Transmembrane helix</keyword>
<proteinExistence type="predicted"/>
<evidence type="ECO:0000313" key="2">
    <source>
        <dbReference type="EMBL" id="MBB3186745.1"/>
    </source>
</evidence>